<gene>
    <name evidence="3" type="ORF">KIN_27160</name>
</gene>
<dbReference type="PANTHER" id="PTHR38342">
    <property type="entry name" value="SLR5037 PROTEIN"/>
    <property type="match status" value="1"/>
</dbReference>
<dbReference type="InterPro" id="IPR035923">
    <property type="entry name" value="TT1751-like_sf"/>
</dbReference>
<dbReference type="PANTHER" id="PTHR38342:SF2">
    <property type="entry name" value="INNER MEMBRANE OR EXPORTED"/>
    <property type="match status" value="1"/>
</dbReference>
<feature type="domain" description="DUF302" evidence="2">
    <location>
        <begin position="54"/>
        <end position="116"/>
    </location>
</feature>
<proteinExistence type="predicted"/>
<keyword evidence="1" id="KW-0732">Signal</keyword>
<comment type="caution">
    <text evidence="3">The sequence shown here is derived from an EMBL/GenBank/DDBJ whole genome shotgun (WGS) entry which is preliminary data.</text>
</comment>
<dbReference type="AlphaFoldDB" id="A0A6N6JKB6"/>
<accession>A0A6N6JKB6</accession>
<dbReference type="RefSeq" id="WP_159807748.1">
    <property type="nucleotide sequence ID" value="NZ_BLJE01000002.1"/>
</dbReference>
<evidence type="ECO:0000313" key="4">
    <source>
        <dbReference type="Proteomes" id="UP000436822"/>
    </source>
</evidence>
<evidence type="ECO:0000313" key="3">
    <source>
        <dbReference type="EMBL" id="GFE65642.1"/>
    </source>
</evidence>
<organism evidence="3 4">
    <name type="scientific">Litoreibacter roseus</name>
    <dbReference type="NCBI Taxonomy" id="2601869"/>
    <lineage>
        <taxon>Bacteria</taxon>
        <taxon>Pseudomonadati</taxon>
        <taxon>Pseudomonadota</taxon>
        <taxon>Alphaproteobacteria</taxon>
        <taxon>Rhodobacterales</taxon>
        <taxon>Roseobacteraceae</taxon>
        <taxon>Litoreibacter</taxon>
    </lineage>
</organism>
<dbReference type="EMBL" id="BLJE01000002">
    <property type="protein sequence ID" value="GFE65642.1"/>
    <property type="molecule type" value="Genomic_DNA"/>
</dbReference>
<dbReference type="Gene3D" id="3.30.310.70">
    <property type="entry name" value="TT1751-like domain"/>
    <property type="match status" value="1"/>
</dbReference>
<feature type="signal peptide" evidence="1">
    <location>
        <begin position="1"/>
        <end position="20"/>
    </location>
</feature>
<evidence type="ECO:0000256" key="1">
    <source>
        <dbReference type="SAM" id="SignalP"/>
    </source>
</evidence>
<sequence length="148" mass="15331">MKKVLAASFALAISATSAFAADLVQVSTSKSVDEAMDALEAAVGNAGATVFARVDHAQGAQNVDMELADAQLLIFGNPKLGTPAMQDDIRAGLYLPLKVLAYEGADGQVYLTYEDPSAMLGDLDVGADAEYLKMMTGALNKLTTAAAN</sequence>
<reference evidence="3 4" key="1">
    <citation type="submission" date="2019-12" db="EMBL/GenBank/DDBJ databases">
        <title>Litoreibacter badius sp. nov., a novel bacteriochlorophyll a-containing bacterium in the genus Litoreibacter.</title>
        <authorList>
            <person name="Kanamuro M."/>
            <person name="Takabe Y."/>
            <person name="Mori K."/>
            <person name="Takaichi S."/>
            <person name="Hanada S."/>
        </authorList>
    </citation>
    <scope>NUCLEOTIDE SEQUENCE [LARGE SCALE GENOMIC DNA]</scope>
    <source>
        <strain evidence="3 4">K6</strain>
    </source>
</reference>
<name>A0A6N6JKB6_9RHOB</name>
<dbReference type="Pfam" id="PF03625">
    <property type="entry name" value="DUF302"/>
    <property type="match status" value="1"/>
</dbReference>
<protein>
    <submittedName>
        <fullName evidence="3">Membrane protein</fullName>
    </submittedName>
</protein>
<keyword evidence="4" id="KW-1185">Reference proteome</keyword>
<dbReference type="SUPFAM" id="SSF103247">
    <property type="entry name" value="TT1751-like"/>
    <property type="match status" value="1"/>
</dbReference>
<dbReference type="InterPro" id="IPR005180">
    <property type="entry name" value="DUF302"/>
</dbReference>
<dbReference type="OrthoDB" id="9799367at2"/>
<feature type="chain" id="PRO_5026732198" evidence="1">
    <location>
        <begin position="21"/>
        <end position="148"/>
    </location>
</feature>
<dbReference type="Proteomes" id="UP000436822">
    <property type="component" value="Unassembled WGS sequence"/>
</dbReference>
<evidence type="ECO:0000259" key="2">
    <source>
        <dbReference type="Pfam" id="PF03625"/>
    </source>
</evidence>
<dbReference type="CDD" id="cd14797">
    <property type="entry name" value="DUF302"/>
    <property type="match status" value="1"/>
</dbReference>